<dbReference type="Proteomes" id="UP000054564">
    <property type="component" value="Unassembled WGS sequence"/>
</dbReference>
<name>A0A0L0UY78_9BASI</name>
<keyword evidence="3" id="KW-1185">Reference proteome</keyword>
<gene>
    <name evidence="2" type="ORF">PSTG_14588</name>
</gene>
<reference evidence="3" key="1">
    <citation type="submission" date="2014-03" db="EMBL/GenBank/DDBJ databases">
        <title>The Genome Sequence of Puccinia striiformis f. sp. tritici PST-78.</title>
        <authorList>
            <consortium name="The Broad Institute Genome Sequencing Platform"/>
            <person name="Cuomo C."/>
            <person name="Hulbert S."/>
            <person name="Chen X."/>
            <person name="Walker B."/>
            <person name="Young S.K."/>
            <person name="Zeng Q."/>
            <person name="Gargeya S."/>
            <person name="Fitzgerald M."/>
            <person name="Haas B."/>
            <person name="Abouelleil A."/>
            <person name="Alvarado L."/>
            <person name="Arachchi H.M."/>
            <person name="Berlin A.M."/>
            <person name="Chapman S.B."/>
            <person name="Goldberg J."/>
            <person name="Griggs A."/>
            <person name="Gujja S."/>
            <person name="Hansen M."/>
            <person name="Howarth C."/>
            <person name="Imamovic A."/>
            <person name="Larimer J."/>
            <person name="McCowan C."/>
            <person name="Montmayeur A."/>
            <person name="Murphy C."/>
            <person name="Neiman D."/>
            <person name="Pearson M."/>
            <person name="Priest M."/>
            <person name="Roberts A."/>
            <person name="Saif S."/>
            <person name="Shea T."/>
            <person name="Sisk P."/>
            <person name="Sykes S."/>
            <person name="Wortman J."/>
            <person name="Nusbaum C."/>
            <person name="Birren B."/>
        </authorList>
    </citation>
    <scope>NUCLEOTIDE SEQUENCE [LARGE SCALE GENOMIC DNA]</scope>
    <source>
        <strain evidence="3">race PST-78</strain>
    </source>
</reference>
<comment type="caution">
    <text evidence="2">The sequence shown here is derived from an EMBL/GenBank/DDBJ whole genome shotgun (WGS) entry which is preliminary data.</text>
</comment>
<feature type="compositionally biased region" description="Basic and acidic residues" evidence="1">
    <location>
        <begin position="101"/>
        <end position="111"/>
    </location>
</feature>
<sequence>MASIAGFLHPCLGQGSMGQPEGMVKSRQTVGGRRPRTQRKPSSCGPCEEVISLGGFTTLHYSPFVFEGGTRCPVGTLQQASESPPGSLSPSRRSAPCDSEANARREGRVWGQARRDRKEGLSLSRVLALCYVARLPVGVIVQLGHWYSVYTVSFILHQLYSQMLDDIGMRELETAFLVSSLRDKRTRGAMTFGATKEIDALEAKSHPLHQRKHFQDLLPGSSAQTKQRQRHPMIEADVNKAEFKPNRRKRSVFTSSRQRDPGK</sequence>
<feature type="compositionally biased region" description="Basic and acidic residues" evidence="1">
    <location>
        <begin position="232"/>
        <end position="245"/>
    </location>
</feature>
<dbReference type="AlphaFoldDB" id="A0A0L0UY78"/>
<accession>A0A0L0UY78</accession>
<protein>
    <submittedName>
        <fullName evidence="2">Uncharacterized protein</fullName>
    </submittedName>
</protein>
<proteinExistence type="predicted"/>
<feature type="region of interest" description="Disordered" evidence="1">
    <location>
        <begin position="11"/>
        <end position="44"/>
    </location>
</feature>
<dbReference type="EMBL" id="AJIL01000179">
    <property type="protein sequence ID" value="KNE91997.1"/>
    <property type="molecule type" value="Genomic_DNA"/>
</dbReference>
<feature type="compositionally biased region" description="Low complexity" evidence="1">
    <location>
        <begin position="80"/>
        <end position="96"/>
    </location>
</feature>
<feature type="region of interest" description="Disordered" evidence="1">
    <location>
        <begin position="75"/>
        <end position="111"/>
    </location>
</feature>
<evidence type="ECO:0000256" key="1">
    <source>
        <dbReference type="SAM" id="MobiDB-lite"/>
    </source>
</evidence>
<evidence type="ECO:0000313" key="2">
    <source>
        <dbReference type="EMBL" id="KNE91997.1"/>
    </source>
</evidence>
<evidence type="ECO:0000313" key="3">
    <source>
        <dbReference type="Proteomes" id="UP000054564"/>
    </source>
</evidence>
<feature type="region of interest" description="Disordered" evidence="1">
    <location>
        <begin position="213"/>
        <end position="263"/>
    </location>
</feature>
<organism evidence="2 3">
    <name type="scientific">Puccinia striiformis f. sp. tritici PST-78</name>
    <dbReference type="NCBI Taxonomy" id="1165861"/>
    <lineage>
        <taxon>Eukaryota</taxon>
        <taxon>Fungi</taxon>
        <taxon>Dikarya</taxon>
        <taxon>Basidiomycota</taxon>
        <taxon>Pucciniomycotina</taxon>
        <taxon>Pucciniomycetes</taxon>
        <taxon>Pucciniales</taxon>
        <taxon>Pucciniaceae</taxon>
        <taxon>Puccinia</taxon>
    </lineage>
</organism>